<protein>
    <submittedName>
        <fullName evidence="1">Uncharacterized protein</fullName>
    </submittedName>
</protein>
<accession>A0A9P8S313</accession>
<keyword evidence="2" id="KW-1185">Reference proteome</keyword>
<dbReference type="EMBL" id="JACEFI010000029">
    <property type="protein sequence ID" value="KAH0592574.1"/>
    <property type="molecule type" value="Genomic_DNA"/>
</dbReference>
<evidence type="ECO:0000313" key="1">
    <source>
        <dbReference type="EMBL" id="KAH0592574.1"/>
    </source>
</evidence>
<comment type="caution">
    <text evidence="1">The sequence shown here is derived from an EMBL/GenBank/DDBJ whole genome shotgun (WGS) entry which is preliminary data.</text>
</comment>
<dbReference type="AlphaFoldDB" id="A0A9P8S313"/>
<organism evidence="1 2">
    <name type="scientific">Metarhizium humberi</name>
    <dbReference type="NCBI Taxonomy" id="2596975"/>
    <lineage>
        <taxon>Eukaryota</taxon>
        <taxon>Fungi</taxon>
        <taxon>Dikarya</taxon>
        <taxon>Ascomycota</taxon>
        <taxon>Pezizomycotina</taxon>
        <taxon>Sordariomycetes</taxon>
        <taxon>Hypocreomycetidae</taxon>
        <taxon>Hypocreales</taxon>
        <taxon>Clavicipitaceae</taxon>
        <taxon>Metarhizium</taxon>
    </lineage>
</organism>
<dbReference type="Proteomes" id="UP000764110">
    <property type="component" value="Unassembled WGS sequence"/>
</dbReference>
<sequence length="76" mass="8124">MQTTPGNMDEVVLANVPRNRIDAKHRLPHYPIDTSPVPCFGALAELGQSTPPVDMEDGHGTAIPLACASNAWFSVP</sequence>
<name>A0A9P8S313_9HYPO</name>
<reference evidence="1 2" key="1">
    <citation type="submission" date="2020-07" db="EMBL/GenBank/DDBJ databases">
        <title>Metarhizium humberi genome.</title>
        <authorList>
            <person name="Lysoe E."/>
        </authorList>
    </citation>
    <scope>NUCLEOTIDE SEQUENCE [LARGE SCALE GENOMIC DNA]</scope>
    <source>
        <strain evidence="1 2">ESALQ1638</strain>
    </source>
</reference>
<gene>
    <name evidence="1" type="ORF">MHUMG1_09725</name>
</gene>
<evidence type="ECO:0000313" key="2">
    <source>
        <dbReference type="Proteomes" id="UP000764110"/>
    </source>
</evidence>
<proteinExistence type="predicted"/>